<dbReference type="GO" id="GO:0008233">
    <property type="term" value="F:peptidase activity"/>
    <property type="evidence" value="ECO:0007669"/>
    <property type="project" value="UniProtKB-KW"/>
</dbReference>
<dbReference type="PRINTS" id="PR00081">
    <property type="entry name" value="GDHRDH"/>
</dbReference>
<evidence type="ECO:0000313" key="2">
    <source>
        <dbReference type="EMBL" id="TFJ95228.1"/>
    </source>
</evidence>
<keyword evidence="3" id="KW-1185">Reference proteome</keyword>
<dbReference type="AlphaFoldDB" id="A0A4D9DDT7"/>
<dbReference type="EMBL" id="QXTE01011576">
    <property type="protein sequence ID" value="TFJ95228.1"/>
    <property type="molecule type" value="Genomic_DNA"/>
</dbReference>
<dbReference type="SUPFAM" id="SSF51735">
    <property type="entry name" value="NAD(P)-binding Rossmann-fold domains"/>
    <property type="match status" value="1"/>
</dbReference>
<dbReference type="OrthoDB" id="1933717at2759"/>
<dbReference type="PROSITE" id="PS00061">
    <property type="entry name" value="ADH_SHORT"/>
    <property type="match status" value="1"/>
</dbReference>
<keyword evidence="2" id="KW-0378">Hydrolase</keyword>
<proteinExistence type="predicted"/>
<gene>
    <name evidence="2" type="ORF">DR999_PMT23295</name>
</gene>
<dbReference type="Proteomes" id="UP000297703">
    <property type="component" value="Unassembled WGS sequence"/>
</dbReference>
<dbReference type="GO" id="GO:0006508">
    <property type="term" value="P:proteolysis"/>
    <property type="evidence" value="ECO:0007669"/>
    <property type="project" value="UniProtKB-KW"/>
</dbReference>
<dbReference type="Gene3D" id="3.40.50.720">
    <property type="entry name" value="NAD(P)-binding Rossmann-like Domain"/>
    <property type="match status" value="1"/>
</dbReference>
<keyword evidence="2" id="KW-0645">Protease</keyword>
<dbReference type="InterPro" id="IPR036291">
    <property type="entry name" value="NAD(P)-bd_dom_sf"/>
</dbReference>
<dbReference type="Pfam" id="PF00106">
    <property type="entry name" value="adh_short"/>
    <property type="match status" value="1"/>
</dbReference>
<dbReference type="InterPro" id="IPR002347">
    <property type="entry name" value="SDR_fam"/>
</dbReference>
<evidence type="ECO:0000313" key="3">
    <source>
        <dbReference type="Proteomes" id="UP000297703"/>
    </source>
</evidence>
<comment type="caution">
    <text evidence="2">The sequence shown here is derived from an EMBL/GenBank/DDBJ whole genome shotgun (WGS) entry which is preliminary data.</text>
</comment>
<dbReference type="InterPro" id="IPR020904">
    <property type="entry name" value="Sc_DH/Rdtase_CS"/>
</dbReference>
<organism evidence="2 3">
    <name type="scientific">Platysternon megacephalum</name>
    <name type="common">big-headed turtle</name>
    <dbReference type="NCBI Taxonomy" id="55544"/>
    <lineage>
        <taxon>Eukaryota</taxon>
        <taxon>Metazoa</taxon>
        <taxon>Chordata</taxon>
        <taxon>Craniata</taxon>
        <taxon>Vertebrata</taxon>
        <taxon>Euteleostomi</taxon>
        <taxon>Archelosauria</taxon>
        <taxon>Testudinata</taxon>
        <taxon>Testudines</taxon>
        <taxon>Cryptodira</taxon>
        <taxon>Durocryptodira</taxon>
        <taxon>Testudinoidea</taxon>
        <taxon>Platysternidae</taxon>
        <taxon>Platysternon</taxon>
    </lineage>
</organism>
<evidence type="ECO:0000256" key="1">
    <source>
        <dbReference type="ARBA" id="ARBA00023002"/>
    </source>
</evidence>
<reference evidence="2 3" key="2">
    <citation type="submission" date="2019-04" db="EMBL/GenBank/DDBJ databases">
        <title>The genome sequence of big-headed turtle.</title>
        <authorList>
            <person name="Gong S."/>
        </authorList>
    </citation>
    <scope>NUCLEOTIDE SEQUENCE [LARGE SCALE GENOMIC DNA]</scope>
    <source>
        <strain evidence="2">DO16091913</strain>
        <tissue evidence="2">Muscle</tissue>
    </source>
</reference>
<accession>A0A4D9DDT7</accession>
<protein>
    <submittedName>
        <fullName evidence="2">Serine protease</fullName>
    </submittedName>
</protein>
<name>A0A4D9DDT7_9SAUR</name>
<sequence>MINSGAASRSLPGLSAYGASKAAVARLTGAIHAEEFAAGIRVFDLAPGVVLTDMTRDTQLHQGRAAWTDPHLVVDLALALASGTHDAWSGRFVRAGTDTPASLQARAQHALQPEHRTLGLLGWGTDDPTRA</sequence>
<dbReference type="GO" id="GO:0016491">
    <property type="term" value="F:oxidoreductase activity"/>
    <property type="evidence" value="ECO:0007669"/>
    <property type="project" value="UniProtKB-KW"/>
</dbReference>
<reference evidence="2 3" key="1">
    <citation type="submission" date="2019-04" db="EMBL/GenBank/DDBJ databases">
        <title>Draft genome of the big-headed turtle Platysternon megacephalum.</title>
        <authorList>
            <person name="Gong S."/>
        </authorList>
    </citation>
    <scope>NUCLEOTIDE SEQUENCE [LARGE SCALE GENOMIC DNA]</scope>
    <source>
        <strain evidence="2">DO16091913</strain>
        <tissue evidence="2">Muscle</tissue>
    </source>
</reference>
<keyword evidence="1" id="KW-0560">Oxidoreductase</keyword>